<evidence type="ECO:0000256" key="4">
    <source>
        <dbReference type="SAM" id="Phobius"/>
    </source>
</evidence>
<keyword evidence="4" id="KW-0472">Membrane</keyword>
<evidence type="ECO:0000256" key="2">
    <source>
        <dbReference type="ARBA" id="ARBA00022803"/>
    </source>
</evidence>
<dbReference type="SMART" id="SM00028">
    <property type="entry name" value="TPR"/>
    <property type="match status" value="14"/>
</dbReference>
<proteinExistence type="predicted"/>
<dbReference type="Gene3D" id="1.25.40.10">
    <property type="entry name" value="Tetratricopeptide repeat domain"/>
    <property type="match status" value="5"/>
</dbReference>
<keyword evidence="4" id="KW-0812">Transmembrane</keyword>
<dbReference type="Pfam" id="PF13424">
    <property type="entry name" value="TPR_12"/>
    <property type="match status" value="4"/>
</dbReference>
<evidence type="ECO:0008006" key="6">
    <source>
        <dbReference type="Google" id="ProtNLM"/>
    </source>
</evidence>
<feature type="repeat" description="TPR" evidence="3">
    <location>
        <begin position="802"/>
        <end position="835"/>
    </location>
</feature>
<dbReference type="PANTHER" id="PTHR45641:SF19">
    <property type="entry name" value="NEPHROCYSTIN-3"/>
    <property type="match status" value="1"/>
</dbReference>
<feature type="transmembrane region" description="Helical" evidence="4">
    <location>
        <begin position="7"/>
        <end position="26"/>
    </location>
</feature>
<sequence>MAPARGCFLRIVAISVAFACLVTLDLRPPPRVGTLRVPQPKSGFFAWFRTRRASRLRDEALRLTEQDASDEDLDRAYDLLSEAIGIYRHKLGSDHLEVAETLAQMTRLLCYQGQFGDALECIGQTMAIYDSLSKTKEGYIAHMGMILINMMDFLLEERGRVLEAEIILNRFLDLDRSRLMLEAPEDAPRWFDAAANTLRGMGRTLESLELHDCAISIVSKRTGNESWQFGVCIQNKARALADLNKNSEAFQLYEQALAILTNSLGADHIEVGTTLSNMAYLLADQGEMESAIQYMERAIAILRAYGDPMELARYLGDGGMWLELMGRVTEALGKYEEVVKILESDIGYPKGMPGAIGGRIQIARVHRRMGNTEYAKSVHSEACELASELRAGLGNHEDVVLVYIEIASDLAKQGRLDESLKMYNQSLDIVRSLDYMDPKYIWRIYIDMANARMSQEDDHYNDHVEAFELFDKALEVAASMCSSREDALATTILAKTLTEKANLLMHVDKYAEAFQCYEHARVLQESEGGLALGESLRGMALAQKQMGKFPEAADLLDQVVDVCGSEFGDDCLKGGEAYSDKAEVLLDQNQPEEAIALLNRSLQIFGANHPLKAAKAQYVIAKALDKQHKHCEAQAMYDTALDTCRSQVQAMYDTALDTCRSQQQNDAYKAELEAMILHNMRGVRRNEDDVMGALENESIAEGEADDDDSGLSTLEKAHILVLIAEELSDLDLHDDALERYEEAYEMYRGALGNDSRKVAEVYRGNATVLRKKGELGEALQLCQRAMAIFKSKSDGGRNEDAAATLREMGKILHQQQKLTEALRTFREALELYESVSGRCMKYATTLHDMAHVLRDQGETEEAIDTLRMNLWKF</sequence>
<keyword evidence="2 3" id="KW-0802">TPR repeat</keyword>
<reference evidence="5" key="1">
    <citation type="submission" date="2021-01" db="EMBL/GenBank/DDBJ databases">
        <authorList>
            <person name="Corre E."/>
            <person name="Pelletier E."/>
            <person name="Niang G."/>
            <person name="Scheremetjew M."/>
            <person name="Finn R."/>
            <person name="Kale V."/>
            <person name="Holt S."/>
            <person name="Cochrane G."/>
            <person name="Meng A."/>
            <person name="Brown T."/>
            <person name="Cohen L."/>
        </authorList>
    </citation>
    <scope>NUCLEOTIDE SEQUENCE</scope>
    <source>
        <strain evidence="5">CCCM811</strain>
    </source>
</reference>
<evidence type="ECO:0000313" key="5">
    <source>
        <dbReference type="EMBL" id="CAE0654069.1"/>
    </source>
</evidence>
<evidence type="ECO:0000256" key="3">
    <source>
        <dbReference type="PROSITE-ProRule" id="PRU00339"/>
    </source>
</evidence>
<dbReference type="InterPro" id="IPR019734">
    <property type="entry name" value="TPR_rpt"/>
</dbReference>
<protein>
    <recommendedName>
        <fullName evidence="6">MalT-like TPR region domain-containing protein</fullName>
    </recommendedName>
</protein>
<keyword evidence="1" id="KW-0677">Repeat</keyword>
<keyword evidence="4" id="KW-1133">Transmembrane helix</keyword>
<dbReference type="PROSITE" id="PS50005">
    <property type="entry name" value="TPR"/>
    <property type="match status" value="1"/>
</dbReference>
<name>A0A7S3YK22_9EUKA</name>
<dbReference type="InterPro" id="IPR011990">
    <property type="entry name" value="TPR-like_helical_dom_sf"/>
</dbReference>
<organism evidence="5">
    <name type="scientific">Lotharella globosa</name>
    <dbReference type="NCBI Taxonomy" id="91324"/>
    <lineage>
        <taxon>Eukaryota</taxon>
        <taxon>Sar</taxon>
        <taxon>Rhizaria</taxon>
        <taxon>Cercozoa</taxon>
        <taxon>Chlorarachniophyceae</taxon>
        <taxon>Lotharella</taxon>
    </lineage>
</organism>
<evidence type="ECO:0000256" key="1">
    <source>
        <dbReference type="ARBA" id="ARBA00022737"/>
    </source>
</evidence>
<dbReference type="EMBL" id="HBIV01008757">
    <property type="protein sequence ID" value="CAE0654069.1"/>
    <property type="molecule type" value="Transcribed_RNA"/>
</dbReference>
<dbReference type="PANTHER" id="PTHR45641">
    <property type="entry name" value="TETRATRICOPEPTIDE REPEAT PROTEIN (AFU_ORTHOLOGUE AFUA_6G03870)"/>
    <property type="match status" value="1"/>
</dbReference>
<accession>A0A7S3YK22</accession>
<dbReference type="SUPFAM" id="SSF48452">
    <property type="entry name" value="TPR-like"/>
    <property type="match status" value="5"/>
</dbReference>
<gene>
    <name evidence="5" type="ORF">LGLO00237_LOCUS6598</name>
</gene>
<dbReference type="AlphaFoldDB" id="A0A7S3YK22"/>